<dbReference type="InterPro" id="IPR012337">
    <property type="entry name" value="RNaseH-like_sf"/>
</dbReference>
<sequence>MTLWILRTPQRRQQWKVTCQANGLNDKFIEYDVETRWNSTYLMVQGSLQAKAQIRIWIEHQNQFPPFTADDWLQLQQLEMILSKFDEFTQLVSRRKSQISLAIPIYYALNDMLEDAASAQGDFSGLSSDITSAISAGMKKYKKYYELMDAQDAYYIALVLDPRFKPLLLDNELGQVTAPKVIRSIKDTLHEQYPSKSSLEQSMSKINQNNKRQSLEARVLQKLQPQVIQRSDIDRYFEEGVVTVDESVTKDEDWLFAWWRTHKDEYPRMAAAARDYLAIPAAEVAVERLFSRGRDLLGVRRHSLKGETMRKVMLLRDIYSLENTQ</sequence>
<protein>
    <recommendedName>
        <fullName evidence="6">HAT C-terminal dimerisation domain-containing protein</fullName>
    </recommendedName>
</protein>
<dbReference type="EMBL" id="JAPZBO010000004">
    <property type="protein sequence ID" value="KAJ5318228.1"/>
    <property type="molecule type" value="Genomic_DNA"/>
</dbReference>
<dbReference type="PANTHER" id="PTHR46481:SF10">
    <property type="entry name" value="ZINC FINGER BED DOMAIN-CONTAINING PROTEIN 39"/>
    <property type="match status" value="1"/>
</dbReference>
<evidence type="ECO:0000256" key="2">
    <source>
        <dbReference type="ARBA" id="ARBA00022723"/>
    </source>
</evidence>
<evidence type="ECO:0000259" key="6">
    <source>
        <dbReference type="Pfam" id="PF05699"/>
    </source>
</evidence>
<dbReference type="GO" id="GO:0046983">
    <property type="term" value="F:protein dimerization activity"/>
    <property type="evidence" value="ECO:0007669"/>
    <property type="project" value="InterPro"/>
</dbReference>
<dbReference type="AlphaFoldDB" id="A0A9W9GET4"/>
<evidence type="ECO:0000313" key="7">
    <source>
        <dbReference type="EMBL" id="KAJ5318228.1"/>
    </source>
</evidence>
<dbReference type="Pfam" id="PF05699">
    <property type="entry name" value="Dimer_Tnp_hAT"/>
    <property type="match status" value="1"/>
</dbReference>
<keyword evidence="9" id="KW-1185">Reference proteome</keyword>
<reference evidence="7" key="2">
    <citation type="journal article" date="2023" name="IMA Fungus">
        <title>Comparative genomic study of the Penicillium genus elucidates a diverse pangenome and 15 lateral gene transfer events.</title>
        <authorList>
            <person name="Petersen C."/>
            <person name="Sorensen T."/>
            <person name="Nielsen M.R."/>
            <person name="Sondergaard T.E."/>
            <person name="Sorensen J.L."/>
            <person name="Fitzpatrick D.A."/>
            <person name="Frisvad J.C."/>
            <person name="Nielsen K.L."/>
        </authorList>
    </citation>
    <scope>NUCLEOTIDE SEQUENCE</scope>
    <source>
        <strain evidence="7">IBT 21472</strain>
    </source>
</reference>
<organism evidence="7 9">
    <name type="scientific">Penicillium atrosanguineum</name>
    <dbReference type="NCBI Taxonomy" id="1132637"/>
    <lineage>
        <taxon>Eukaryota</taxon>
        <taxon>Fungi</taxon>
        <taxon>Dikarya</taxon>
        <taxon>Ascomycota</taxon>
        <taxon>Pezizomycotina</taxon>
        <taxon>Eurotiomycetes</taxon>
        <taxon>Eurotiomycetidae</taxon>
        <taxon>Eurotiales</taxon>
        <taxon>Aspergillaceae</taxon>
        <taxon>Penicillium</taxon>
    </lineage>
</organism>
<evidence type="ECO:0000256" key="5">
    <source>
        <dbReference type="ARBA" id="ARBA00023242"/>
    </source>
</evidence>
<dbReference type="Proteomes" id="UP001147746">
    <property type="component" value="Unassembled WGS sequence"/>
</dbReference>
<dbReference type="SUPFAM" id="SSF53098">
    <property type="entry name" value="Ribonuclease H-like"/>
    <property type="match status" value="1"/>
</dbReference>
<evidence type="ECO:0000313" key="8">
    <source>
        <dbReference type="EMBL" id="KAJ5318499.1"/>
    </source>
</evidence>
<keyword evidence="2" id="KW-0479">Metal-binding</keyword>
<keyword evidence="5" id="KW-0539">Nucleus</keyword>
<evidence type="ECO:0000256" key="3">
    <source>
        <dbReference type="ARBA" id="ARBA00022771"/>
    </source>
</evidence>
<dbReference type="InterPro" id="IPR008906">
    <property type="entry name" value="HATC_C_dom"/>
</dbReference>
<name>A0A9W9GET4_9EURO</name>
<keyword evidence="4" id="KW-0862">Zinc</keyword>
<evidence type="ECO:0000256" key="1">
    <source>
        <dbReference type="ARBA" id="ARBA00004123"/>
    </source>
</evidence>
<dbReference type="InterPro" id="IPR052035">
    <property type="entry name" value="ZnF_BED_domain_contain"/>
</dbReference>
<proteinExistence type="predicted"/>
<feature type="domain" description="HAT C-terminal dimerisation" evidence="6">
    <location>
        <begin position="233"/>
        <end position="317"/>
    </location>
</feature>
<dbReference type="GO" id="GO:0008270">
    <property type="term" value="F:zinc ion binding"/>
    <property type="evidence" value="ECO:0007669"/>
    <property type="project" value="UniProtKB-KW"/>
</dbReference>
<comment type="caution">
    <text evidence="7">The sequence shown here is derived from an EMBL/GenBank/DDBJ whole genome shotgun (WGS) entry which is preliminary data.</text>
</comment>
<gene>
    <name evidence="7" type="ORF">N7476_004648</name>
    <name evidence="8" type="ORF">N7476_004919</name>
</gene>
<accession>A0A9W9GET4</accession>
<evidence type="ECO:0000313" key="9">
    <source>
        <dbReference type="Proteomes" id="UP001147746"/>
    </source>
</evidence>
<evidence type="ECO:0000256" key="4">
    <source>
        <dbReference type="ARBA" id="ARBA00022833"/>
    </source>
</evidence>
<dbReference type="GO" id="GO:0005634">
    <property type="term" value="C:nucleus"/>
    <property type="evidence" value="ECO:0007669"/>
    <property type="project" value="UniProtKB-SubCell"/>
</dbReference>
<dbReference type="EMBL" id="JAPZBO010000004">
    <property type="protein sequence ID" value="KAJ5318499.1"/>
    <property type="molecule type" value="Genomic_DNA"/>
</dbReference>
<dbReference type="PANTHER" id="PTHR46481">
    <property type="entry name" value="ZINC FINGER BED DOMAIN-CONTAINING PROTEIN 4"/>
    <property type="match status" value="1"/>
</dbReference>
<comment type="subcellular location">
    <subcellularLocation>
        <location evidence="1">Nucleus</location>
    </subcellularLocation>
</comment>
<keyword evidence="3" id="KW-0863">Zinc-finger</keyword>
<reference evidence="7" key="1">
    <citation type="submission" date="2022-12" db="EMBL/GenBank/DDBJ databases">
        <authorList>
            <person name="Petersen C."/>
        </authorList>
    </citation>
    <scope>NUCLEOTIDE SEQUENCE</scope>
    <source>
        <strain evidence="7">IBT 21472</strain>
    </source>
</reference>